<dbReference type="InterPro" id="IPR037018">
    <property type="entry name" value="GH65_N"/>
</dbReference>
<dbReference type="Pfam" id="PF03632">
    <property type="entry name" value="Glyco_hydro_65m"/>
    <property type="match status" value="1"/>
</dbReference>
<evidence type="ECO:0000313" key="4">
    <source>
        <dbReference type="EMBL" id="KRN32624.1"/>
    </source>
</evidence>
<dbReference type="InterPro" id="IPR008928">
    <property type="entry name" value="6-hairpin_glycosidase_sf"/>
</dbReference>
<dbReference type="STRING" id="81857.IV38_GL001179"/>
<dbReference type="Gene3D" id="2.70.98.40">
    <property type="entry name" value="Glycoside hydrolase, family 65, N-terminal domain"/>
    <property type="match status" value="1"/>
</dbReference>
<dbReference type="InterPro" id="IPR005196">
    <property type="entry name" value="Glyco_hydro_65_N"/>
</dbReference>
<evidence type="ECO:0000313" key="5">
    <source>
        <dbReference type="Proteomes" id="UP000051645"/>
    </source>
</evidence>
<organism evidence="4 5">
    <name type="scientific">Lactobacillus selangorensis</name>
    <dbReference type="NCBI Taxonomy" id="81857"/>
    <lineage>
        <taxon>Bacteria</taxon>
        <taxon>Bacillati</taxon>
        <taxon>Bacillota</taxon>
        <taxon>Bacilli</taxon>
        <taxon>Lactobacillales</taxon>
        <taxon>Lactobacillaceae</taxon>
        <taxon>Lactobacillus</taxon>
    </lineage>
</organism>
<evidence type="ECO:0000259" key="1">
    <source>
        <dbReference type="Pfam" id="PF03632"/>
    </source>
</evidence>
<evidence type="ECO:0000313" key="3">
    <source>
        <dbReference type="EMBL" id="KRN28966.1"/>
    </source>
</evidence>
<comment type="caution">
    <text evidence="4">The sequence shown here is derived from an EMBL/GenBank/DDBJ whole genome shotgun (WGS) entry which is preliminary data.</text>
</comment>
<dbReference type="InterPro" id="IPR005195">
    <property type="entry name" value="Glyco_hydro_65_M"/>
</dbReference>
<reference evidence="5 6" key="1">
    <citation type="journal article" date="2015" name="Genome Announc.">
        <title>Expanding the biotechnology potential of lactobacilli through comparative genomics of 213 strains and associated genera.</title>
        <authorList>
            <person name="Sun Z."/>
            <person name="Harris H.M."/>
            <person name="McCann A."/>
            <person name="Guo C."/>
            <person name="Argimon S."/>
            <person name="Zhang W."/>
            <person name="Yang X."/>
            <person name="Jeffery I.B."/>
            <person name="Cooney J.C."/>
            <person name="Kagawa T.F."/>
            <person name="Liu W."/>
            <person name="Song Y."/>
            <person name="Salvetti E."/>
            <person name="Wrobel A."/>
            <person name="Rasinkangas P."/>
            <person name="Parkhill J."/>
            <person name="Rea M.C."/>
            <person name="O'Sullivan O."/>
            <person name="Ritari J."/>
            <person name="Douillard F.P."/>
            <person name="Paul Ross R."/>
            <person name="Yang R."/>
            <person name="Briner A.E."/>
            <person name="Felis G.E."/>
            <person name="de Vos W.M."/>
            <person name="Barrangou R."/>
            <person name="Klaenhammer T.R."/>
            <person name="Caufield P.W."/>
            <person name="Cui Y."/>
            <person name="Zhang H."/>
            <person name="O'Toole P.W."/>
        </authorList>
    </citation>
    <scope>NUCLEOTIDE SEQUENCE [LARGE SCALE GENOMIC DNA]</scope>
    <source>
        <strain evidence="3 6">ATCC BAA-66</strain>
        <strain evidence="4 5">DSM 13344</strain>
    </source>
</reference>
<protein>
    <submittedName>
        <fullName evidence="4">Glycoside hydrolase</fullName>
    </submittedName>
</protein>
<dbReference type="Proteomes" id="UP000051645">
    <property type="component" value="Unassembled WGS sequence"/>
</dbReference>
<keyword evidence="5" id="KW-1185">Reference proteome</keyword>
<evidence type="ECO:0000259" key="2">
    <source>
        <dbReference type="Pfam" id="PF03636"/>
    </source>
</evidence>
<accession>A0A0R2FWP5</accession>
<proteinExistence type="predicted"/>
<dbReference type="Proteomes" id="UP000051751">
    <property type="component" value="Unassembled WGS sequence"/>
</dbReference>
<dbReference type="PANTHER" id="PTHR11051:SF8">
    <property type="entry name" value="PROTEIN-GLUCOSYLGALACTOSYLHYDROXYLYSINE GLUCOSIDASE"/>
    <property type="match status" value="1"/>
</dbReference>
<dbReference type="PATRIC" id="fig|81857.3.peg.1185"/>
<dbReference type="PANTHER" id="PTHR11051">
    <property type="entry name" value="GLYCOSYL HYDROLASE-RELATED"/>
    <property type="match status" value="1"/>
</dbReference>
<dbReference type="Gene3D" id="1.50.10.10">
    <property type="match status" value="1"/>
</dbReference>
<evidence type="ECO:0000313" key="6">
    <source>
        <dbReference type="Proteomes" id="UP000051751"/>
    </source>
</evidence>
<dbReference type="GO" id="GO:0005975">
    <property type="term" value="P:carbohydrate metabolic process"/>
    <property type="evidence" value="ECO:0007669"/>
    <property type="project" value="InterPro"/>
</dbReference>
<keyword evidence="4" id="KW-0378">Hydrolase</keyword>
<dbReference type="GO" id="GO:0016757">
    <property type="term" value="F:glycosyltransferase activity"/>
    <property type="evidence" value="ECO:0007669"/>
    <property type="project" value="UniProtKB-ARBA"/>
</dbReference>
<dbReference type="InterPro" id="IPR012341">
    <property type="entry name" value="6hp_glycosidase-like_sf"/>
</dbReference>
<dbReference type="SUPFAM" id="SSF74650">
    <property type="entry name" value="Galactose mutarotase-like"/>
    <property type="match status" value="1"/>
</dbReference>
<dbReference type="GO" id="GO:0004553">
    <property type="term" value="F:hydrolase activity, hydrolyzing O-glycosyl compounds"/>
    <property type="evidence" value="ECO:0007669"/>
    <property type="project" value="TreeGrafter"/>
</dbReference>
<sequence>MQYGEDSWSLTAGVNKEDSKNKATESLFTVGNGYLGIRGSFEDKNLIQSLSSTRGTYINGFYEQEPIVYGESAYGYPNQRQSIINLPDASSCALYLDGEHVDDQNGEFLVNSRNLKMKNGQMIHHFKWRSYKSNKTIAVTFSRLVSFKHQTVAAFLMDATAVDFKDGRLKVVSQLDRTTDAAPAGFDPRLSQVNTQSIFQNALAIEKEDARGLDLRTLNSNQEVLIGITHDTAGEWHDLSWEKTYDLQNPVSLTKYAVYLQVDSEKDTQDLLWQQLAEAKKIGFAKLAMEQKVHLDVFWEHAAISIDGDDELQQALHFVSYQLLQAAGQDSKRSISAKGLTSTGYEGHYFWDTEIYILPFFLMNQPETARNLLLVRYEQLQDAKVHAQNLSLKGALYPWRTINGEEASAYFPASTAAIHIDADIMYAVQRYYEVTQDRDFLDQYGLEMLVETSRFYISYGDFVPGKGFTLNTVTGPDEYTALVDNNAYTNFMVQNQLYFLLKHFTLEQASRFGVTQAEWETFKKAADEMFIYRRGDLIGQDDTFLDKGKWDLANTPKENFPLMLHYHPLIIYRKQVLKQADLILAMVPPAEVIYRPRDAGQLPIL</sequence>
<name>A0A0R2FWP5_9LACO</name>
<gene>
    <name evidence="3" type="ORF">IV38_GL001179</name>
    <name evidence="4" type="ORF">IV40_GL000674</name>
</gene>
<dbReference type="AlphaFoldDB" id="A0A0R2FWP5"/>
<dbReference type="GO" id="GO:0030246">
    <property type="term" value="F:carbohydrate binding"/>
    <property type="evidence" value="ECO:0007669"/>
    <property type="project" value="InterPro"/>
</dbReference>
<dbReference type="Pfam" id="PF03636">
    <property type="entry name" value="Glyco_hydro_65N"/>
    <property type="match status" value="1"/>
</dbReference>
<feature type="domain" description="Glycoside hydrolase family 65 central catalytic" evidence="1">
    <location>
        <begin position="321"/>
        <end position="586"/>
    </location>
</feature>
<feature type="domain" description="Glycoside hydrolase family 65 N-terminal" evidence="2">
    <location>
        <begin position="19"/>
        <end position="239"/>
    </location>
</feature>
<dbReference type="EMBL" id="JQAT01000002">
    <property type="protein sequence ID" value="KRN28966.1"/>
    <property type="molecule type" value="Genomic_DNA"/>
</dbReference>
<dbReference type="InterPro" id="IPR011013">
    <property type="entry name" value="Gal_mutarotase_sf_dom"/>
</dbReference>
<dbReference type="RefSeq" id="WP_057768887.1">
    <property type="nucleotide sequence ID" value="NZ_JQAT01000002.1"/>
</dbReference>
<dbReference type="EMBL" id="JQAZ01000002">
    <property type="protein sequence ID" value="KRN32624.1"/>
    <property type="molecule type" value="Genomic_DNA"/>
</dbReference>
<dbReference type="SUPFAM" id="SSF48208">
    <property type="entry name" value="Six-hairpin glycosidases"/>
    <property type="match status" value="1"/>
</dbReference>